<dbReference type="GO" id="GO:0005975">
    <property type="term" value="P:carbohydrate metabolic process"/>
    <property type="evidence" value="ECO:0007669"/>
    <property type="project" value="InterPro"/>
</dbReference>
<comment type="catalytic activity">
    <reaction evidence="1">
        <text>Hydrolysis of terminal non-reducing beta-D-galactose residues in beta-D-galactosides.</text>
        <dbReference type="EC" id="3.2.1.23"/>
    </reaction>
</comment>
<dbReference type="Pfam" id="PF10435">
    <property type="entry name" value="BetaGal_dom2"/>
    <property type="match status" value="1"/>
</dbReference>
<evidence type="ECO:0000313" key="10">
    <source>
        <dbReference type="EMBL" id="KAJ7230208.1"/>
    </source>
</evidence>
<dbReference type="InterPro" id="IPR025300">
    <property type="entry name" value="BetaGal_jelly_roll_dom"/>
</dbReference>
<evidence type="ECO:0000256" key="2">
    <source>
        <dbReference type="ARBA" id="ARBA00009809"/>
    </source>
</evidence>
<reference evidence="10" key="1">
    <citation type="submission" date="2023-03" db="EMBL/GenBank/DDBJ databases">
        <title>Massive genome expansion in bonnet fungi (Mycena s.s.) driven by repeated elements and novel gene families across ecological guilds.</title>
        <authorList>
            <consortium name="Lawrence Berkeley National Laboratory"/>
            <person name="Harder C.B."/>
            <person name="Miyauchi S."/>
            <person name="Viragh M."/>
            <person name="Kuo A."/>
            <person name="Thoen E."/>
            <person name="Andreopoulos B."/>
            <person name="Lu D."/>
            <person name="Skrede I."/>
            <person name="Drula E."/>
            <person name="Henrissat B."/>
            <person name="Morin E."/>
            <person name="Kohler A."/>
            <person name="Barry K."/>
            <person name="LaButti K."/>
            <person name="Morin E."/>
            <person name="Salamov A."/>
            <person name="Lipzen A."/>
            <person name="Mereny Z."/>
            <person name="Hegedus B."/>
            <person name="Baldrian P."/>
            <person name="Stursova M."/>
            <person name="Weitz H."/>
            <person name="Taylor A."/>
            <person name="Grigoriev I.V."/>
            <person name="Nagy L.G."/>
            <person name="Martin F."/>
            <person name="Kauserud H."/>
        </authorList>
    </citation>
    <scope>NUCLEOTIDE SEQUENCE</scope>
    <source>
        <strain evidence="10">9144</strain>
    </source>
</reference>
<dbReference type="SUPFAM" id="SSF49785">
    <property type="entry name" value="Galactose-binding domain-like"/>
    <property type="match status" value="2"/>
</dbReference>
<dbReference type="Gene3D" id="2.102.20.10">
    <property type="entry name" value="Beta-galactosidase, domain 2"/>
    <property type="match status" value="1"/>
</dbReference>
<dbReference type="PRINTS" id="PR00742">
    <property type="entry name" value="GLHYDRLASE35"/>
</dbReference>
<dbReference type="InterPro" id="IPR025972">
    <property type="entry name" value="BetaGal_dom3"/>
</dbReference>
<evidence type="ECO:0000256" key="3">
    <source>
        <dbReference type="ARBA" id="ARBA00012756"/>
    </source>
</evidence>
<proteinExistence type="inferred from homology"/>
<dbReference type="EC" id="3.2.1.23" evidence="3"/>
<feature type="domain" description="Beta-galactosidase" evidence="9">
    <location>
        <begin position="414"/>
        <end position="596"/>
    </location>
</feature>
<dbReference type="SUPFAM" id="SSF51011">
    <property type="entry name" value="Glycosyl hydrolase domain"/>
    <property type="match status" value="1"/>
</dbReference>
<evidence type="ECO:0000259" key="9">
    <source>
        <dbReference type="SMART" id="SM01029"/>
    </source>
</evidence>
<dbReference type="Gene3D" id="2.60.120.260">
    <property type="entry name" value="Galactose-binding domain-like"/>
    <property type="match status" value="2"/>
</dbReference>
<dbReference type="InterPro" id="IPR031330">
    <property type="entry name" value="Gly_Hdrlase_35_cat"/>
</dbReference>
<accession>A0AAD7E5P5</accession>
<dbReference type="GO" id="GO:0004565">
    <property type="term" value="F:beta-galactosidase activity"/>
    <property type="evidence" value="ECO:0007669"/>
    <property type="project" value="UniProtKB-EC"/>
</dbReference>
<evidence type="ECO:0000256" key="4">
    <source>
        <dbReference type="ARBA" id="ARBA00022729"/>
    </source>
</evidence>
<keyword evidence="11" id="KW-1185">Reference proteome</keyword>
<dbReference type="PANTHER" id="PTHR23421">
    <property type="entry name" value="BETA-GALACTOSIDASE RELATED"/>
    <property type="match status" value="1"/>
</dbReference>
<sequence>MLLLRKNLTWVPGCLLGAVALLVVFSPGARSSAPSVFPDPNDSPILARSDALPVLARTPDVQFDNFSLILQGQRVFLYSGEFHTFRLPVPSLWPDILEKVKAAGLNGVSVYTHMGLINPSRGVVDFNSFRALQPLYDAAKAAGIWIVLRPGAYINAETTAGGIAHWATTEVAGTLRTNATDWQAAWQAYVQGIITQTAPNQINNGGPVIAIQVDNEYSQSPATHAQYFAQLEAVYRNSSIAVPLTYNDPGEGSNFINGTGAVDLYGLDSYPQGFDCSHPQNWNPITTNYLSYHERVNPSQAWYFPEFQGGSFDAWGPTAPGYEPCQELTGPNFQSVFNRQLWASNAKLISYYMIYGAHWVLAEPRGALFPSTAYVYSSYDYGASISESRALTTKHDELKLQGIFLRSSPEFYKTNFIADSSSGLATSNPAAFATFLQNPDTKTAFYVLRQTDSTSTAITTFKLNITTPTSGVIQVPIVAPAITISGRISKLALSGYTFGSSTVDYTTAQVFFAGTIGGRDVLFLYGNSTEAHEIRLVLAGKQSTAHQTNSKLITTTPSAGGTTIIAFQAGVLGVNTVWDSSTQLILYADYATATTFWAPVVPGTSTFANYWAIGSNTTVLVGGPYLVRKATISGSTLALVGDLNNTATLSVVAPSTVKSVTWNGASVRVSAGVTSTGGFTGTLAPRAAVRTVQVPKLTGWKFKDSLPEIQAGFDDSSWTVANHTTTNIPFPPYYGDGRILYGCDYKFCENIVLWRGHFNNTGAQASVNLSINGGESFAASVWLNDVFLNTSFGNSTNNRHILEETDDKFILAPGDLLPGDNVITIVQDNMGLNESQSTPDTSKSPRGVRGFKLNSGSFGAWKVQGKVGGYTGFLDKTRGVLNEGGLFGERQGWHLPGFDTSTWASRDLSTGLPGGSAGVGFFVTTFKLNITAGIDAFVSFTFEEPLGQDYRLYLFVNGWMMGKRVANLGPQFKFPVHEGILDFQGENTVAVALWSMGRTAVSPNLQLVLDGVLDGGVSGVTTDNPPWSPVGRT</sequence>
<protein>
    <recommendedName>
        <fullName evidence="3">beta-galactosidase</fullName>
        <ecNumber evidence="3">3.2.1.23</ecNumber>
    </recommendedName>
</protein>
<dbReference type="InterPro" id="IPR036833">
    <property type="entry name" value="BetaGal_dom3_sf"/>
</dbReference>
<dbReference type="Pfam" id="PF13363">
    <property type="entry name" value="BetaGal_dom3"/>
    <property type="match status" value="1"/>
</dbReference>
<name>A0AAD7E5P5_9AGAR</name>
<dbReference type="EMBL" id="JARJCW010000001">
    <property type="protein sequence ID" value="KAJ7230208.1"/>
    <property type="molecule type" value="Genomic_DNA"/>
</dbReference>
<dbReference type="Gene3D" id="3.20.20.80">
    <property type="entry name" value="Glycosidases"/>
    <property type="match status" value="1"/>
</dbReference>
<evidence type="ECO:0000313" key="11">
    <source>
        <dbReference type="Proteomes" id="UP001219525"/>
    </source>
</evidence>
<dbReference type="InterPro" id="IPR037110">
    <property type="entry name" value="Betagal_dom2_sf"/>
</dbReference>
<comment type="caution">
    <text evidence="10">The sequence shown here is derived from an EMBL/GenBank/DDBJ whole genome shotgun (WGS) entry which is preliminary data.</text>
</comment>
<dbReference type="InterPro" id="IPR001944">
    <property type="entry name" value="Glycoside_Hdrlase_35"/>
</dbReference>
<evidence type="ECO:0000256" key="5">
    <source>
        <dbReference type="ARBA" id="ARBA00022801"/>
    </source>
</evidence>
<keyword evidence="5 10" id="KW-0378">Hydrolase</keyword>
<evidence type="ECO:0000256" key="8">
    <source>
        <dbReference type="RuleBase" id="RU003679"/>
    </source>
</evidence>
<dbReference type="Gene3D" id="2.60.390.10">
    <property type="entry name" value="Beta-galactosidase, domain 3"/>
    <property type="match status" value="1"/>
</dbReference>
<evidence type="ECO:0000256" key="1">
    <source>
        <dbReference type="ARBA" id="ARBA00001412"/>
    </source>
</evidence>
<keyword evidence="7" id="KW-0326">Glycosidase</keyword>
<dbReference type="SMART" id="SM01029">
    <property type="entry name" value="BetaGal_dom2"/>
    <property type="match status" value="1"/>
</dbReference>
<dbReference type="AlphaFoldDB" id="A0AAD7E5P5"/>
<evidence type="ECO:0000256" key="7">
    <source>
        <dbReference type="ARBA" id="ARBA00023295"/>
    </source>
</evidence>
<dbReference type="SUPFAM" id="SSF117100">
    <property type="entry name" value="Beta-galactosidase LacA, domain 3"/>
    <property type="match status" value="1"/>
</dbReference>
<evidence type="ECO:0000256" key="6">
    <source>
        <dbReference type="ARBA" id="ARBA00023180"/>
    </source>
</evidence>
<dbReference type="InterPro" id="IPR017853">
    <property type="entry name" value="GH"/>
</dbReference>
<organism evidence="10 11">
    <name type="scientific">Mycena pura</name>
    <dbReference type="NCBI Taxonomy" id="153505"/>
    <lineage>
        <taxon>Eukaryota</taxon>
        <taxon>Fungi</taxon>
        <taxon>Dikarya</taxon>
        <taxon>Basidiomycota</taxon>
        <taxon>Agaricomycotina</taxon>
        <taxon>Agaricomycetes</taxon>
        <taxon>Agaricomycetidae</taxon>
        <taxon>Agaricales</taxon>
        <taxon>Marasmiineae</taxon>
        <taxon>Mycenaceae</taxon>
        <taxon>Mycena</taxon>
    </lineage>
</organism>
<keyword evidence="6" id="KW-0325">Glycoprotein</keyword>
<gene>
    <name evidence="10" type="ORF">GGX14DRAFT_692060</name>
</gene>
<dbReference type="InterPro" id="IPR018954">
    <property type="entry name" value="Betagal_dom2"/>
</dbReference>
<dbReference type="Pfam" id="PF13364">
    <property type="entry name" value="BetaGal_ABD2"/>
    <property type="match status" value="2"/>
</dbReference>
<comment type="similarity">
    <text evidence="2 8">Belongs to the glycosyl hydrolase 35 family.</text>
</comment>
<dbReference type="Pfam" id="PF01301">
    <property type="entry name" value="Glyco_hydro_35"/>
    <property type="match status" value="1"/>
</dbReference>
<keyword evidence="4" id="KW-0732">Signal</keyword>
<dbReference type="InterPro" id="IPR008979">
    <property type="entry name" value="Galactose-bd-like_sf"/>
</dbReference>
<dbReference type="Proteomes" id="UP001219525">
    <property type="component" value="Unassembled WGS sequence"/>
</dbReference>
<dbReference type="SUPFAM" id="SSF51445">
    <property type="entry name" value="(Trans)glycosidases"/>
    <property type="match status" value="1"/>
</dbReference>